<sequence>MMIGRLEGKLVEKQPSWIILDIQGVGYEVTLPLSVFAVLPALDETLVLWIHQVIREDANLLYGFARLEDRQLFRELIKVTGIGPKVGIAIMSAMESTSLLQAIQNEDLQALTRIPGIGKKTAERLLIDLRDRLKAWQPQQMAKLELEAGVEAELPAVNPRAEAESALVALGYKLTEASKAIAAIASEGMDTQDLIRAALKGMAK</sequence>
<dbReference type="Proteomes" id="UP001156682">
    <property type="component" value="Unassembled WGS sequence"/>
</dbReference>
<evidence type="ECO:0000256" key="5">
    <source>
        <dbReference type="ARBA" id="ARBA00023204"/>
    </source>
</evidence>
<evidence type="ECO:0000256" key="3">
    <source>
        <dbReference type="ARBA" id="ARBA00023125"/>
    </source>
</evidence>
<dbReference type="InterPro" id="IPR036267">
    <property type="entry name" value="RuvA_C_sf"/>
</dbReference>
<dbReference type="CDD" id="cd14332">
    <property type="entry name" value="UBA_RuvA_C"/>
    <property type="match status" value="1"/>
</dbReference>
<comment type="subcellular location">
    <subcellularLocation>
        <location evidence="6">Cytoplasm</location>
    </subcellularLocation>
</comment>
<dbReference type="InterPro" id="IPR000085">
    <property type="entry name" value="RuvA"/>
</dbReference>
<comment type="subunit">
    <text evidence="6">Homotetramer. Forms an RuvA(8)-RuvB(12)-Holliday junction (HJ) complex. HJ DNA is sandwiched between 2 RuvA tetramers; dsDNA enters through RuvA and exits via RuvB. An RuvB hexamer assembles on each DNA strand where it exits the tetramer. Each RuvB hexamer is contacted by two RuvA subunits (via domain III) on 2 adjacent RuvB subunits; this complex drives branch migration. In the full resolvosome a probable DNA-RuvA(4)-RuvB(12)-RuvC(2) complex forms which resolves the HJ.</text>
</comment>
<dbReference type="Gene3D" id="2.40.50.140">
    <property type="entry name" value="Nucleic acid-binding proteins"/>
    <property type="match status" value="1"/>
</dbReference>
<feature type="domain" description="Helix-hairpin-helix DNA-binding motif class 1" evidence="7">
    <location>
        <begin position="74"/>
        <end position="93"/>
    </location>
</feature>
<keyword evidence="4 6" id="KW-0233">DNA recombination</keyword>
<dbReference type="RefSeq" id="WP_342665787.1">
    <property type="nucleotide sequence ID" value="NZ_BSOR01000006.1"/>
</dbReference>
<keyword evidence="8" id="KW-0347">Helicase</keyword>
<evidence type="ECO:0000259" key="7">
    <source>
        <dbReference type="SMART" id="SM00278"/>
    </source>
</evidence>
<evidence type="ECO:0000256" key="6">
    <source>
        <dbReference type="HAMAP-Rule" id="MF_00031"/>
    </source>
</evidence>
<dbReference type="Pfam" id="PF01330">
    <property type="entry name" value="RuvA_N"/>
    <property type="match status" value="1"/>
</dbReference>
<keyword evidence="8" id="KW-0378">Hydrolase</keyword>
<comment type="caution">
    <text evidence="8">The sequence shown here is derived from an EMBL/GenBank/DDBJ whole genome shotgun (WGS) entry which is preliminary data.</text>
</comment>
<keyword evidence="2 6" id="KW-0227">DNA damage</keyword>
<dbReference type="InterPro" id="IPR003583">
    <property type="entry name" value="Hlx-hairpin-Hlx_DNA-bd_motif"/>
</dbReference>
<comment type="function">
    <text evidence="6">The RuvA-RuvB-RuvC complex processes Holliday junction (HJ) DNA during genetic recombination and DNA repair, while the RuvA-RuvB complex plays an important role in the rescue of blocked DNA replication forks via replication fork reversal (RFR). RuvA specifically binds to HJ cruciform DNA, conferring on it an open structure. The RuvB hexamer acts as an ATP-dependent pump, pulling dsDNA into and through the RuvAB complex. HJ branch migration allows RuvC to scan DNA until it finds its consensus sequence, where it cleaves and resolves the cruciform DNA.</text>
</comment>
<keyword evidence="9" id="KW-1185">Reference proteome</keyword>
<evidence type="ECO:0000256" key="4">
    <source>
        <dbReference type="ARBA" id="ARBA00023172"/>
    </source>
</evidence>
<dbReference type="Pfam" id="PF07499">
    <property type="entry name" value="RuvA_C"/>
    <property type="match status" value="1"/>
</dbReference>
<dbReference type="SUPFAM" id="SSF50249">
    <property type="entry name" value="Nucleic acid-binding proteins"/>
    <property type="match status" value="1"/>
</dbReference>
<dbReference type="Gene3D" id="1.10.8.10">
    <property type="entry name" value="DNA helicase RuvA subunit, C-terminal domain"/>
    <property type="match status" value="1"/>
</dbReference>
<evidence type="ECO:0000313" key="9">
    <source>
        <dbReference type="Proteomes" id="UP001156682"/>
    </source>
</evidence>
<evidence type="ECO:0000256" key="1">
    <source>
        <dbReference type="ARBA" id="ARBA00022490"/>
    </source>
</evidence>
<proteinExistence type="inferred from homology"/>
<dbReference type="InterPro" id="IPR012340">
    <property type="entry name" value="NA-bd_OB-fold"/>
</dbReference>
<feature type="domain" description="Helix-hairpin-helix DNA-binding motif class 1" evidence="7">
    <location>
        <begin position="109"/>
        <end position="128"/>
    </location>
</feature>
<evidence type="ECO:0000313" key="8">
    <source>
        <dbReference type="EMBL" id="GLR62838.1"/>
    </source>
</evidence>
<dbReference type="InterPro" id="IPR011114">
    <property type="entry name" value="RuvA_C"/>
</dbReference>
<dbReference type="InterPro" id="IPR010994">
    <property type="entry name" value="RuvA_2-like"/>
</dbReference>
<dbReference type="SUPFAM" id="SSF47781">
    <property type="entry name" value="RuvA domain 2-like"/>
    <property type="match status" value="1"/>
</dbReference>
<dbReference type="Gene3D" id="1.10.150.20">
    <property type="entry name" value="5' to 3' exonuclease, C-terminal subdomain"/>
    <property type="match status" value="1"/>
</dbReference>
<reference evidence="9" key="1">
    <citation type="journal article" date="2019" name="Int. J. Syst. Evol. Microbiol.">
        <title>The Global Catalogue of Microorganisms (GCM) 10K type strain sequencing project: providing services to taxonomists for standard genome sequencing and annotation.</title>
        <authorList>
            <consortium name="The Broad Institute Genomics Platform"/>
            <consortium name="The Broad Institute Genome Sequencing Center for Infectious Disease"/>
            <person name="Wu L."/>
            <person name="Ma J."/>
        </authorList>
    </citation>
    <scope>NUCLEOTIDE SEQUENCE [LARGE SCALE GENOMIC DNA]</scope>
    <source>
        <strain evidence="9">NBRC 100033</strain>
    </source>
</reference>
<dbReference type="GO" id="GO:0004386">
    <property type="term" value="F:helicase activity"/>
    <property type="evidence" value="ECO:0007669"/>
    <property type="project" value="UniProtKB-KW"/>
</dbReference>
<dbReference type="HAMAP" id="MF_00031">
    <property type="entry name" value="DNA_HJ_migration_RuvA"/>
    <property type="match status" value="1"/>
</dbReference>
<keyword evidence="8" id="KW-0067">ATP-binding</keyword>
<organism evidence="8 9">
    <name type="scientific">Marinospirillum insulare</name>
    <dbReference type="NCBI Taxonomy" id="217169"/>
    <lineage>
        <taxon>Bacteria</taxon>
        <taxon>Pseudomonadati</taxon>
        <taxon>Pseudomonadota</taxon>
        <taxon>Gammaproteobacteria</taxon>
        <taxon>Oceanospirillales</taxon>
        <taxon>Oceanospirillaceae</taxon>
        <taxon>Marinospirillum</taxon>
    </lineage>
</organism>
<keyword evidence="1 6" id="KW-0963">Cytoplasm</keyword>
<comment type="caution">
    <text evidence="6">Lacks conserved residue(s) required for the propagation of feature annotation.</text>
</comment>
<keyword evidence="8" id="KW-0547">Nucleotide-binding</keyword>
<dbReference type="SMART" id="SM00278">
    <property type="entry name" value="HhH1"/>
    <property type="match status" value="2"/>
</dbReference>
<dbReference type="NCBIfam" id="TIGR00084">
    <property type="entry name" value="ruvA"/>
    <property type="match status" value="1"/>
</dbReference>
<comment type="similarity">
    <text evidence="6">Belongs to the RuvA family.</text>
</comment>
<dbReference type="InterPro" id="IPR013849">
    <property type="entry name" value="DNA_helicase_Holl-junc_RuvA_I"/>
</dbReference>
<dbReference type="SUPFAM" id="SSF46929">
    <property type="entry name" value="DNA helicase RuvA subunit, C-terminal domain"/>
    <property type="match status" value="1"/>
</dbReference>
<keyword evidence="5 6" id="KW-0234">DNA repair</keyword>
<evidence type="ECO:0000256" key="2">
    <source>
        <dbReference type="ARBA" id="ARBA00022763"/>
    </source>
</evidence>
<feature type="region of interest" description="Domain I" evidence="6">
    <location>
        <begin position="2"/>
        <end position="65"/>
    </location>
</feature>
<keyword evidence="3 6" id="KW-0238">DNA-binding</keyword>
<protein>
    <recommendedName>
        <fullName evidence="6">Holliday junction branch migration complex subunit RuvA</fullName>
    </recommendedName>
</protein>
<gene>
    <name evidence="6 8" type="primary">ruvA</name>
    <name evidence="8" type="ORF">GCM10007878_02730</name>
</gene>
<accession>A0ABQ5ZXX5</accession>
<dbReference type="Pfam" id="PF14520">
    <property type="entry name" value="HHH_5"/>
    <property type="match status" value="1"/>
</dbReference>
<feature type="region of interest" description="Domain III" evidence="6">
    <location>
        <begin position="157"/>
        <end position="204"/>
    </location>
</feature>
<comment type="domain">
    <text evidence="6">Has three domains with a flexible linker between the domains II and III and assumes an 'L' shape. Domain III is highly mobile and contacts RuvB.</text>
</comment>
<dbReference type="EMBL" id="BSOR01000006">
    <property type="protein sequence ID" value="GLR62838.1"/>
    <property type="molecule type" value="Genomic_DNA"/>
</dbReference>
<name>A0ABQ5ZXX5_9GAMM</name>